<proteinExistence type="predicted"/>
<keyword evidence="2" id="KW-1185">Reference proteome</keyword>
<organism evidence="1 2">
    <name type="scientific">Microbispora triticiradicis</name>
    <dbReference type="NCBI Taxonomy" id="2200763"/>
    <lineage>
        <taxon>Bacteria</taxon>
        <taxon>Bacillati</taxon>
        <taxon>Actinomycetota</taxon>
        <taxon>Actinomycetes</taxon>
        <taxon>Streptosporangiales</taxon>
        <taxon>Streptosporangiaceae</taxon>
        <taxon>Microbispora</taxon>
    </lineage>
</organism>
<protein>
    <submittedName>
        <fullName evidence="1">Uncharacterized protein</fullName>
    </submittedName>
</protein>
<name>A0ABX9LN23_9ACTN</name>
<dbReference type="EMBL" id="QFZU02000057">
    <property type="protein sequence ID" value="RGA04484.1"/>
    <property type="molecule type" value="Genomic_DNA"/>
</dbReference>
<dbReference type="RefSeq" id="WP_117408115.1">
    <property type="nucleotide sequence ID" value="NZ_QFZU02000057.1"/>
</dbReference>
<dbReference type="Proteomes" id="UP000262538">
    <property type="component" value="Unassembled WGS sequence"/>
</dbReference>
<evidence type="ECO:0000313" key="2">
    <source>
        <dbReference type="Proteomes" id="UP000262538"/>
    </source>
</evidence>
<evidence type="ECO:0000313" key="1">
    <source>
        <dbReference type="EMBL" id="RGA04484.1"/>
    </source>
</evidence>
<gene>
    <name evidence="1" type="ORF">DI270_013405</name>
</gene>
<accession>A0ABX9LN23</accession>
<reference evidence="1 2" key="1">
    <citation type="submission" date="2018-08" db="EMBL/GenBank/DDBJ databases">
        <title>Microbispora. triticiradicis sp. nov., a novel actinomycete isolated from the root of wheat (Triticum aestivum L.)).</title>
        <authorList>
            <person name="Han C."/>
        </authorList>
    </citation>
    <scope>NUCLEOTIDE SEQUENCE [LARGE SCALE GENOMIC DNA]</scope>
    <source>
        <strain evidence="1 2">NEAU-HRDPA2-9</strain>
    </source>
</reference>
<comment type="caution">
    <text evidence="1">The sequence shown here is derived from an EMBL/GenBank/DDBJ whole genome shotgun (WGS) entry which is preliminary data.</text>
</comment>
<sequence>MARPKKTSTAAAVVRHRPAITRGADEFGATYRLVCTCGRTGEEHQVRSLARMDLDRHLTTLPLVPEQQQCRDPKRHDRRAWEPCELCEHQTVLFETAEGDPTARLAHSITPDTIH</sequence>